<dbReference type="SUPFAM" id="SSF53850">
    <property type="entry name" value="Periplasmic binding protein-like II"/>
    <property type="match status" value="1"/>
</dbReference>
<dbReference type="STRING" id="1856405.BFC17_09385"/>
<reference evidence="1 2" key="1">
    <citation type="submission" date="2016-09" db="EMBL/GenBank/DDBJ databases">
        <title>Alteromonas lipolytica, a new species isolated from sea water.</title>
        <authorList>
            <person name="Wu Y.-H."/>
            <person name="Cheng H."/>
            <person name="Xu X.-W."/>
        </authorList>
    </citation>
    <scope>NUCLEOTIDE SEQUENCE [LARGE SCALE GENOMIC DNA]</scope>
    <source>
        <strain evidence="1 2">JW12</strain>
    </source>
</reference>
<comment type="caution">
    <text evidence="1">The sequence shown here is derived from an EMBL/GenBank/DDBJ whole genome shotgun (WGS) entry which is preliminary data.</text>
</comment>
<dbReference type="Proteomes" id="UP000176037">
    <property type="component" value="Unassembled WGS sequence"/>
</dbReference>
<gene>
    <name evidence="1" type="ORF">BFC17_09385</name>
</gene>
<dbReference type="AlphaFoldDB" id="A0A1E8FJN5"/>
<evidence type="ECO:0000313" key="2">
    <source>
        <dbReference type="Proteomes" id="UP000176037"/>
    </source>
</evidence>
<proteinExistence type="predicted"/>
<evidence type="ECO:0000313" key="1">
    <source>
        <dbReference type="EMBL" id="OFI36151.1"/>
    </source>
</evidence>
<keyword evidence="2" id="KW-1185">Reference proteome</keyword>
<dbReference type="EMBL" id="MJIC01000003">
    <property type="protein sequence ID" value="OFI36151.1"/>
    <property type="molecule type" value="Genomic_DNA"/>
</dbReference>
<organism evidence="1 2">
    <name type="scientific">Alteromonas lipolytica</name>
    <dbReference type="NCBI Taxonomy" id="1856405"/>
    <lineage>
        <taxon>Bacteria</taxon>
        <taxon>Pseudomonadati</taxon>
        <taxon>Pseudomonadota</taxon>
        <taxon>Gammaproteobacteria</taxon>
        <taxon>Alteromonadales</taxon>
        <taxon>Alteromonadaceae</taxon>
        <taxon>Alteromonas/Salinimonas group</taxon>
        <taxon>Alteromonas</taxon>
    </lineage>
</organism>
<dbReference type="Gene3D" id="3.40.190.10">
    <property type="entry name" value="Periplasmic binding protein-like II"/>
    <property type="match status" value="1"/>
</dbReference>
<evidence type="ECO:0008006" key="3">
    <source>
        <dbReference type="Google" id="ProtNLM"/>
    </source>
</evidence>
<accession>A0A1E8FJN5</accession>
<sequence length="133" mass="14512">MLSAKSAGVVASEAAIAIVVAQNSTIESISKRELIDVFMGRFDVLESGQKVQPVDYVNGSALRANFYRALVGKSERQINAYWSRLIFSGRAKPPAQVDSISESVEFILTNNTALSYIPVSNVSEEMKIVLVLE</sequence>
<name>A0A1E8FJN5_9ALTE</name>
<protein>
    <recommendedName>
        <fullName evidence="3">Phosphate ABC transporter substrate-binding protein</fullName>
    </recommendedName>
</protein>